<sequence>MAWKPGNAFQERLVQRVTISMLKNSKRKGMLKIIAPILVVLAGISISWAIVVHRPPLKSQISENEVPLVQVIQVEPQTVKLNIHSQGVVVPRTEIDLVPEVAGQIIRLHPSLVAGGFFEAGDILVTIDPRDYDYAIAQARARIAEAERQVMMEEAQSEQARNEWHSLGEGQPSALTLREPQLAEARAKLKAAQADLTKAHLQRSRCEWRAPFAGRVREKHIGLGQYVQLGEKLARLYAIDVVQVRLPLATDQFAYLDVLLDHRNSKQETGPKVILSTEFAGALRHWEGRIVQAEGALDEETGLLHAVAEVKDPYAVKLDQPPLMPGLFVKAEIEGREQTDVFILPAGTVNASHEALLVDEKDHLHIRRMNILRSEPDRVLVKGGLNAGDRVVISGIQIPVEGMKVRTEIVAPGQKSDTPVLDTSMPDATP</sequence>
<organism evidence="8 9">
    <name type="scientific">Nitrosospira multiformis</name>
    <dbReference type="NCBI Taxonomy" id="1231"/>
    <lineage>
        <taxon>Bacteria</taxon>
        <taxon>Pseudomonadati</taxon>
        <taxon>Pseudomonadota</taxon>
        <taxon>Betaproteobacteria</taxon>
        <taxon>Nitrosomonadales</taxon>
        <taxon>Nitrosomonadaceae</taxon>
        <taxon>Nitrosospira</taxon>
    </lineage>
</organism>
<dbReference type="InterPro" id="IPR006143">
    <property type="entry name" value="RND_pump_MFP"/>
</dbReference>
<dbReference type="Gene3D" id="2.40.30.170">
    <property type="match status" value="1"/>
</dbReference>
<dbReference type="Pfam" id="PF25967">
    <property type="entry name" value="RND-MFP_C"/>
    <property type="match status" value="1"/>
</dbReference>
<accession>A0ABY0TC88</accession>
<dbReference type="Proteomes" id="UP000183471">
    <property type="component" value="Unassembled WGS sequence"/>
</dbReference>
<gene>
    <name evidence="8" type="ORF">SAMN05216402_1538</name>
</gene>
<proteinExistence type="inferred from homology"/>
<dbReference type="SUPFAM" id="SSF111369">
    <property type="entry name" value="HlyD-like secretion proteins"/>
    <property type="match status" value="1"/>
</dbReference>
<comment type="caution">
    <text evidence="8">The sequence shown here is derived from an EMBL/GenBank/DDBJ whole genome shotgun (WGS) entry which is preliminary data.</text>
</comment>
<keyword evidence="5" id="KW-0812">Transmembrane</keyword>
<dbReference type="InterPro" id="IPR058625">
    <property type="entry name" value="MdtA-like_BSH"/>
</dbReference>
<keyword evidence="9" id="KW-1185">Reference proteome</keyword>
<keyword evidence="5" id="KW-1133">Transmembrane helix</keyword>
<dbReference type="EMBL" id="FNKY01000001">
    <property type="protein sequence ID" value="SDQ61054.1"/>
    <property type="molecule type" value="Genomic_DNA"/>
</dbReference>
<evidence type="ECO:0000256" key="3">
    <source>
        <dbReference type="ARBA" id="ARBA00022448"/>
    </source>
</evidence>
<dbReference type="Gene3D" id="1.10.287.470">
    <property type="entry name" value="Helix hairpin bin"/>
    <property type="match status" value="1"/>
</dbReference>
<dbReference type="Pfam" id="PF25917">
    <property type="entry name" value="BSH_RND"/>
    <property type="match status" value="1"/>
</dbReference>
<name>A0ABY0TC88_9PROT</name>
<feature type="domain" description="Multidrug resistance protein MdtA-like barrel-sandwich hybrid" evidence="6">
    <location>
        <begin position="95"/>
        <end position="233"/>
    </location>
</feature>
<feature type="transmembrane region" description="Helical" evidence="5">
    <location>
        <begin position="30"/>
        <end position="51"/>
    </location>
</feature>
<evidence type="ECO:0000313" key="8">
    <source>
        <dbReference type="EMBL" id="SDQ61054.1"/>
    </source>
</evidence>
<protein>
    <submittedName>
        <fullName evidence="8">RND family efflux transporter, MFP subunit</fullName>
    </submittedName>
</protein>
<evidence type="ECO:0000259" key="7">
    <source>
        <dbReference type="Pfam" id="PF25967"/>
    </source>
</evidence>
<feature type="coiled-coil region" evidence="4">
    <location>
        <begin position="136"/>
        <end position="202"/>
    </location>
</feature>
<dbReference type="Gene3D" id="2.40.420.20">
    <property type="match status" value="1"/>
</dbReference>
<reference evidence="8 9" key="1">
    <citation type="submission" date="2016-10" db="EMBL/GenBank/DDBJ databases">
        <authorList>
            <person name="Varghese N."/>
            <person name="Submissions S."/>
        </authorList>
    </citation>
    <scope>NUCLEOTIDE SEQUENCE [LARGE SCALE GENOMIC DNA]</scope>
    <source>
        <strain evidence="8 9">Nl1</strain>
    </source>
</reference>
<evidence type="ECO:0000259" key="6">
    <source>
        <dbReference type="Pfam" id="PF25917"/>
    </source>
</evidence>
<evidence type="ECO:0000313" key="9">
    <source>
        <dbReference type="Proteomes" id="UP000183471"/>
    </source>
</evidence>
<evidence type="ECO:0000256" key="1">
    <source>
        <dbReference type="ARBA" id="ARBA00004196"/>
    </source>
</evidence>
<dbReference type="PANTHER" id="PTHR30469">
    <property type="entry name" value="MULTIDRUG RESISTANCE PROTEIN MDTA"/>
    <property type="match status" value="1"/>
</dbReference>
<comment type="subcellular location">
    <subcellularLocation>
        <location evidence="1">Cell envelope</location>
    </subcellularLocation>
</comment>
<keyword evidence="5" id="KW-0472">Membrane</keyword>
<evidence type="ECO:0000256" key="4">
    <source>
        <dbReference type="SAM" id="Coils"/>
    </source>
</evidence>
<dbReference type="PANTHER" id="PTHR30469:SF12">
    <property type="entry name" value="MULTIDRUG RESISTANCE PROTEIN MDTA"/>
    <property type="match status" value="1"/>
</dbReference>
<feature type="domain" description="Multidrug resistance protein MdtA-like C-terminal permuted SH3" evidence="7">
    <location>
        <begin position="355"/>
        <end position="397"/>
    </location>
</feature>
<keyword evidence="4" id="KW-0175">Coiled coil</keyword>
<evidence type="ECO:0000256" key="2">
    <source>
        <dbReference type="ARBA" id="ARBA00009477"/>
    </source>
</evidence>
<evidence type="ECO:0000256" key="5">
    <source>
        <dbReference type="SAM" id="Phobius"/>
    </source>
</evidence>
<keyword evidence="3" id="KW-0813">Transport</keyword>
<dbReference type="NCBIfam" id="TIGR01730">
    <property type="entry name" value="RND_mfp"/>
    <property type="match status" value="1"/>
</dbReference>
<comment type="similarity">
    <text evidence="2">Belongs to the membrane fusion protein (MFP) (TC 8.A.1) family.</text>
</comment>
<dbReference type="InterPro" id="IPR058627">
    <property type="entry name" value="MdtA-like_C"/>
</dbReference>
<dbReference type="Gene3D" id="2.40.50.100">
    <property type="match status" value="1"/>
</dbReference>